<dbReference type="InterPro" id="IPR000387">
    <property type="entry name" value="Tyr_Pase_dom"/>
</dbReference>
<dbReference type="EMBL" id="PDUG01000003">
    <property type="protein sequence ID" value="PIC40857.1"/>
    <property type="molecule type" value="Genomic_DNA"/>
</dbReference>
<keyword evidence="2" id="KW-0472">Membrane</keyword>
<evidence type="ECO:0000259" key="4">
    <source>
        <dbReference type="PROSITE" id="PS50056"/>
    </source>
</evidence>
<dbReference type="Gene3D" id="3.90.190.10">
    <property type="entry name" value="Protein tyrosine phosphatase superfamily"/>
    <property type="match status" value="1"/>
</dbReference>
<feature type="compositionally biased region" description="Polar residues" evidence="1">
    <location>
        <begin position="744"/>
        <end position="754"/>
    </location>
</feature>
<dbReference type="PROSITE" id="PS00383">
    <property type="entry name" value="TYR_PHOSPHATASE_1"/>
    <property type="match status" value="1"/>
</dbReference>
<protein>
    <recommendedName>
        <fullName evidence="7">Tyrosine-protein phosphatase domain-containing protein</fullName>
    </recommendedName>
</protein>
<dbReference type="InterPro" id="IPR000242">
    <property type="entry name" value="PTP_cat"/>
</dbReference>
<evidence type="ECO:0000256" key="2">
    <source>
        <dbReference type="SAM" id="Phobius"/>
    </source>
</evidence>
<dbReference type="SUPFAM" id="SSF52799">
    <property type="entry name" value="(Phosphotyrosine protein) phosphatases II"/>
    <property type="match status" value="1"/>
</dbReference>
<evidence type="ECO:0000256" key="1">
    <source>
        <dbReference type="SAM" id="MobiDB-lite"/>
    </source>
</evidence>
<dbReference type="Proteomes" id="UP000230233">
    <property type="component" value="Chromosome III"/>
</dbReference>
<dbReference type="OrthoDB" id="5840721at2759"/>
<dbReference type="InterPro" id="IPR029021">
    <property type="entry name" value="Prot-tyrosine_phosphatase-like"/>
</dbReference>
<feature type="domain" description="Tyrosine specific protein phosphatases" evidence="4">
    <location>
        <begin position="996"/>
        <end position="1069"/>
    </location>
</feature>
<dbReference type="InterPro" id="IPR016130">
    <property type="entry name" value="Tyr_Pase_AS"/>
</dbReference>
<sequence length="1271" mass="141766">MFRVCNIFESTIEEYKASLVNAAKIQKSWVESWTVLKTPATALEPAFLPIFNDKLEINDELARKTAASFEYAKMQIEEIEAVAKNFDDSQLDILESAKGVDTYARFIDILMAEIGFRKIVNNKMAYTDEITNGMIQNFEMIKESSELSKTYATDLKPIQDLVESRNNIPKLSSDFTAGFPNGASDLEKLVKDVENTWILNRVKNETKLSGRLKKAFNPYIEFGKALKNVETVWKPLSGEVPSFVGPNAPGNINEVSDLIESLKACEEKVIGYPSVDTKDIETLSEWVNKLRDRAALLGNFGGLKEFKNLDTLKEDMNTNGKDDAGKIELAKSTIAKWRADPKRRSLMRAISSLSHHVDSSIQTIDSIPPLTRIDTSVVETPYKIIKAQKNYIEIYGCLSNLKKDTNQVKEMIELVRTVRSQPPSSGGKAVTAVLESQEVLKQVQGSIKNIKNVKVPESLALKKAFPNSREVSKKLGMPVRGLRAIQVCQESREGLNRLFQKTDELKNHNTALSNDVSLLKKPFASLFAEIDVFLKTVEKIKGIRTKREVLDFKSAGEIFNAAGKISDVNVDLKPIKEAIHTLNLGTSQKFAAEEKVVEKLEALNLEFSKFGFTDALPALEALDFFFGSFGVTVASLPLDPSNPSTSSNSSSNAFGGSQTAAESKPDVLMIGIVIFVTLAVLAFFAILIFCICKKRGKKKPAVDEKPSPKPDVSKTEFTKVNETEQPATPKPEDKPAPPPDATGENANPPSQNQEKPPEDQNKAGPAPSNQNVAAAEPPNPCPLPVEINDDDKNELGKTVVNQIQSYAQNNNKTPLEFCNTFYNSFHIDCAQFGENGENKFPNQRWAVSTKFLPGTMAEISGFEETDNFIDMNFITIGSRKWFMGQSPLCGREPKKVDTRPQFVAAIFLNKVGKVLQLMEFAWKKGGNNGYYPLKKNDEPMSHGAYKVETTDVIENYEQMKVYTLYKLTITHVESKKSHTLEVYKFTGWANDLYGPVHILMLLDYAGDDEKEKCNVLVHCNSGNGRTAVVVAVKYGIELCKRQKVTDLKTVLVPIREARFGAFENHRQVLIVLLAIVDKMLKITSRKRDDVYFSILFWRRRILNGCYHNFGDERMKTLKVTKYQKMAFLKKEKEKRIQYVASMAKDDKDAAEKIAKYNIKEDPGAMFKREEQKKKNKKDTEDKRKNADSKTPVIEEPVLGTLPEFLPQDSCLPEMSAPVVNAQDTSAPGNSVVHKATEVVEEPAPPTAPADVPNNSQNNTVVQPEASATNAP</sequence>
<name>A0A2G5UMT9_9PELO</name>
<feature type="compositionally biased region" description="Polar residues" evidence="1">
    <location>
        <begin position="1252"/>
        <end position="1271"/>
    </location>
</feature>
<dbReference type="SMART" id="SM00194">
    <property type="entry name" value="PTPc"/>
    <property type="match status" value="1"/>
</dbReference>
<keyword evidence="2" id="KW-1133">Transmembrane helix</keyword>
<dbReference type="PROSITE" id="PS50056">
    <property type="entry name" value="TYR_PHOSPHATASE_2"/>
    <property type="match status" value="1"/>
</dbReference>
<dbReference type="SMART" id="SM00404">
    <property type="entry name" value="PTPc_motif"/>
    <property type="match status" value="1"/>
</dbReference>
<dbReference type="Pfam" id="PF00102">
    <property type="entry name" value="Y_phosphatase"/>
    <property type="match status" value="1"/>
</dbReference>
<feature type="region of interest" description="Disordered" evidence="1">
    <location>
        <begin position="699"/>
        <end position="790"/>
    </location>
</feature>
<dbReference type="AlphaFoldDB" id="A0A2G5UMT9"/>
<proteinExistence type="predicted"/>
<feature type="compositionally biased region" description="Basic and acidic residues" evidence="1">
    <location>
        <begin position="1164"/>
        <end position="1187"/>
    </location>
</feature>
<dbReference type="PANTHER" id="PTHR32525:SF3">
    <property type="entry name" value="DOMAIN OF UNKNOWN FUNCTION WSN DOMAIN-CONTAINING PROTEIN-RELATED"/>
    <property type="match status" value="1"/>
</dbReference>
<gene>
    <name evidence="5" type="primary">Cnig_chr_III.g8463</name>
    <name evidence="5" type="ORF">B9Z55_008463</name>
</gene>
<dbReference type="InterPro" id="IPR003595">
    <property type="entry name" value="Tyr_Pase_cat"/>
</dbReference>
<feature type="region of interest" description="Disordered" evidence="1">
    <location>
        <begin position="1215"/>
        <end position="1271"/>
    </location>
</feature>
<dbReference type="PANTHER" id="PTHR32525">
    <property type="entry name" value="PROTEIN-TYROSINE-PHOSPHATASE"/>
    <property type="match status" value="1"/>
</dbReference>
<feature type="region of interest" description="Disordered" evidence="1">
    <location>
        <begin position="1164"/>
        <end position="1199"/>
    </location>
</feature>
<reference evidence="6" key="1">
    <citation type="submission" date="2017-10" db="EMBL/GenBank/DDBJ databases">
        <title>Rapid genome shrinkage in a self-fertile nematode reveals novel sperm competition proteins.</title>
        <authorList>
            <person name="Yin D."/>
            <person name="Schwarz E.M."/>
            <person name="Thomas C.G."/>
            <person name="Felde R.L."/>
            <person name="Korf I.F."/>
            <person name="Cutter A.D."/>
            <person name="Schartner C.M."/>
            <person name="Ralston E.J."/>
            <person name="Meyer B.J."/>
            <person name="Haag E.S."/>
        </authorList>
    </citation>
    <scope>NUCLEOTIDE SEQUENCE [LARGE SCALE GENOMIC DNA]</scope>
    <source>
        <strain evidence="6">JU1422</strain>
    </source>
</reference>
<feature type="transmembrane region" description="Helical" evidence="2">
    <location>
        <begin position="667"/>
        <end position="691"/>
    </location>
</feature>
<evidence type="ECO:0000259" key="3">
    <source>
        <dbReference type="PROSITE" id="PS50055"/>
    </source>
</evidence>
<accession>A0A2G5UMT9</accession>
<feature type="compositionally biased region" description="Basic and acidic residues" evidence="1">
    <location>
        <begin position="700"/>
        <end position="722"/>
    </location>
</feature>
<feature type="domain" description="Tyrosine-protein phosphatase" evidence="3">
    <location>
        <begin position="837"/>
        <end position="1078"/>
    </location>
</feature>
<dbReference type="STRING" id="1611254.A0A2G5UMT9"/>
<keyword evidence="6" id="KW-1185">Reference proteome</keyword>
<evidence type="ECO:0000313" key="5">
    <source>
        <dbReference type="EMBL" id="PIC40857.1"/>
    </source>
</evidence>
<dbReference type="GO" id="GO:0004725">
    <property type="term" value="F:protein tyrosine phosphatase activity"/>
    <property type="evidence" value="ECO:0007669"/>
    <property type="project" value="InterPro"/>
</dbReference>
<comment type="caution">
    <text evidence="5">The sequence shown here is derived from an EMBL/GenBank/DDBJ whole genome shotgun (WGS) entry which is preliminary data.</text>
</comment>
<dbReference type="PROSITE" id="PS50055">
    <property type="entry name" value="TYR_PHOSPHATASE_PTP"/>
    <property type="match status" value="1"/>
</dbReference>
<evidence type="ECO:0000313" key="6">
    <source>
        <dbReference type="Proteomes" id="UP000230233"/>
    </source>
</evidence>
<organism evidence="5 6">
    <name type="scientific">Caenorhabditis nigoni</name>
    <dbReference type="NCBI Taxonomy" id="1611254"/>
    <lineage>
        <taxon>Eukaryota</taxon>
        <taxon>Metazoa</taxon>
        <taxon>Ecdysozoa</taxon>
        <taxon>Nematoda</taxon>
        <taxon>Chromadorea</taxon>
        <taxon>Rhabditida</taxon>
        <taxon>Rhabditina</taxon>
        <taxon>Rhabditomorpha</taxon>
        <taxon>Rhabditoidea</taxon>
        <taxon>Rhabditidae</taxon>
        <taxon>Peloderinae</taxon>
        <taxon>Caenorhabditis</taxon>
    </lineage>
</organism>
<evidence type="ECO:0008006" key="7">
    <source>
        <dbReference type="Google" id="ProtNLM"/>
    </source>
</evidence>
<keyword evidence="2" id="KW-0812">Transmembrane</keyword>